<evidence type="ECO:0000313" key="6">
    <source>
        <dbReference type="EMBL" id="TDH22125.1"/>
    </source>
</evidence>
<reference evidence="6" key="1">
    <citation type="submission" date="2018-12" db="EMBL/GenBank/DDBJ databases">
        <authorList>
            <person name="Behra P.R.K."/>
            <person name="Das S."/>
            <person name="Pettersson B.M.F."/>
            <person name="Shirreff L."/>
            <person name="Ducote T."/>
            <person name="Jacobsson K.-G."/>
            <person name="Ennis D.G."/>
            <person name="Kirsebom L.A."/>
        </authorList>
    </citation>
    <scope>NUCLEOTIDE SEQUENCE</scope>
    <source>
        <strain evidence="6">DSM 45524</strain>
    </source>
</reference>
<dbReference type="Proteomes" id="UP000295627">
    <property type="component" value="Unassembled WGS sequence"/>
</dbReference>
<sequence>MGADETSQDIQRRPGGRSARVRGDVLQAALEAMAERGPGGFTISEIAKRAGVHATSIQRRWGTMENVMLDALLSRSQELLPVPDTGALRGDLIAFARLIAAYLASPLGLALSRAMAVAEDDAELAEGRASFWRVRYDAVRVMFDRAVQRGELVADVDPEVVLELCVAPLHFRALLVRQPIEDAVLEQMVDTLLLGVAARNH</sequence>
<feature type="DNA-binding region" description="H-T-H motif" evidence="4">
    <location>
        <begin position="42"/>
        <end position="61"/>
    </location>
</feature>
<evidence type="ECO:0000259" key="5">
    <source>
        <dbReference type="PROSITE" id="PS50977"/>
    </source>
</evidence>
<dbReference type="GO" id="GO:0000976">
    <property type="term" value="F:transcription cis-regulatory region binding"/>
    <property type="evidence" value="ECO:0007669"/>
    <property type="project" value="TreeGrafter"/>
</dbReference>
<dbReference type="Gene3D" id="1.10.357.10">
    <property type="entry name" value="Tetracycline Repressor, domain 2"/>
    <property type="match status" value="1"/>
</dbReference>
<evidence type="ECO:0000313" key="9">
    <source>
        <dbReference type="Proteomes" id="UP000295627"/>
    </source>
</evidence>
<keyword evidence="3" id="KW-0804">Transcription</keyword>
<proteinExistence type="predicted"/>
<comment type="caution">
    <text evidence="7">The sequence shown here is derived from an EMBL/GenBank/DDBJ whole genome shotgun (WGS) entry which is preliminary data.</text>
</comment>
<dbReference type="Gene3D" id="1.10.10.60">
    <property type="entry name" value="Homeodomain-like"/>
    <property type="match status" value="1"/>
</dbReference>
<dbReference type="InterPro" id="IPR009057">
    <property type="entry name" value="Homeodomain-like_sf"/>
</dbReference>
<dbReference type="Proteomes" id="UP000295165">
    <property type="component" value="Unassembled WGS sequence"/>
</dbReference>
<keyword evidence="1" id="KW-0805">Transcription regulation</keyword>
<dbReference type="EMBL" id="PECC01000027">
    <property type="protein sequence ID" value="TDZ50859.1"/>
    <property type="molecule type" value="Genomic_DNA"/>
</dbReference>
<dbReference type="AlphaFoldDB" id="A0A4R8R8T7"/>
<name>A0A4R8R8T7_9MYCO</name>
<dbReference type="PROSITE" id="PS50977">
    <property type="entry name" value="HTH_TETR_2"/>
    <property type="match status" value="1"/>
</dbReference>
<evidence type="ECO:0000256" key="4">
    <source>
        <dbReference type="PROSITE-ProRule" id="PRU00335"/>
    </source>
</evidence>
<feature type="domain" description="HTH tetR-type" evidence="5">
    <location>
        <begin position="19"/>
        <end position="79"/>
    </location>
</feature>
<dbReference type="EMBL" id="RXLR01000014">
    <property type="protein sequence ID" value="TDH22125.1"/>
    <property type="molecule type" value="Genomic_DNA"/>
</dbReference>
<dbReference type="SUPFAM" id="SSF46689">
    <property type="entry name" value="Homeodomain-like"/>
    <property type="match status" value="1"/>
</dbReference>
<keyword evidence="8" id="KW-1185">Reference proteome</keyword>
<gene>
    <name evidence="7" type="ORF">CCUG63697_02374</name>
    <name evidence="6" type="ORF">EJ571_09265</name>
</gene>
<dbReference type="GO" id="GO:0003700">
    <property type="term" value="F:DNA-binding transcription factor activity"/>
    <property type="evidence" value="ECO:0007669"/>
    <property type="project" value="TreeGrafter"/>
</dbReference>
<dbReference type="InterPro" id="IPR036271">
    <property type="entry name" value="Tet_transcr_reg_TetR-rel_C_sf"/>
</dbReference>
<evidence type="ECO:0000313" key="8">
    <source>
        <dbReference type="Proteomes" id="UP000295165"/>
    </source>
</evidence>
<evidence type="ECO:0000256" key="2">
    <source>
        <dbReference type="ARBA" id="ARBA00023125"/>
    </source>
</evidence>
<dbReference type="SUPFAM" id="SSF48498">
    <property type="entry name" value="Tetracyclin repressor-like, C-terminal domain"/>
    <property type="match status" value="1"/>
</dbReference>
<dbReference type="InterPro" id="IPR050109">
    <property type="entry name" value="HTH-type_TetR-like_transc_reg"/>
</dbReference>
<dbReference type="PANTHER" id="PTHR30055">
    <property type="entry name" value="HTH-TYPE TRANSCRIPTIONAL REGULATOR RUTR"/>
    <property type="match status" value="1"/>
</dbReference>
<evidence type="ECO:0000313" key="7">
    <source>
        <dbReference type="EMBL" id="TDZ50859.1"/>
    </source>
</evidence>
<evidence type="ECO:0000256" key="1">
    <source>
        <dbReference type="ARBA" id="ARBA00023015"/>
    </source>
</evidence>
<dbReference type="Pfam" id="PF16859">
    <property type="entry name" value="TetR_C_11"/>
    <property type="match status" value="1"/>
</dbReference>
<dbReference type="RefSeq" id="WP_078333315.1">
    <property type="nucleotide sequence ID" value="NZ_MAFQ01000003.1"/>
</dbReference>
<accession>A0A4R8R8T7</accession>
<organism evidence="7 8">
    <name type="scientific">Mycobacteroides franklinii</name>
    <dbReference type="NCBI Taxonomy" id="948102"/>
    <lineage>
        <taxon>Bacteria</taxon>
        <taxon>Bacillati</taxon>
        <taxon>Actinomycetota</taxon>
        <taxon>Actinomycetes</taxon>
        <taxon>Mycobacteriales</taxon>
        <taxon>Mycobacteriaceae</taxon>
        <taxon>Mycobacteroides</taxon>
    </lineage>
</organism>
<reference evidence="8 9" key="2">
    <citation type="journal article" date="2019" name="Sci. Rep.">
        <title>Extended insight into the Mycobacterium chelonae-abscessus complex through whole genome sequencing of Mycobacterium salmoniphilum outbreak and Mycobacterium salmoniphilum-like strains.</title>
        <authorList>
            <person name="Behra P.R.K."/>
            <person name="Das S."/>
            <person name="Pettersson B.M.F."/>
            <person name="Shirreff L."/>
            <person name="DuCote T."/>
            <person name="Jacobsson K.G."/>
            <person name="Ennis D.G."/>
            <person name="Kirsebom L.A."/>
        </authorList>
    </citation>
    <scope>NUCLEOTIDE SEQUENCE [LARGE SCALE GENOMIC DNA]</scope>
    <source>
        <strain evidence="7 8">CCUG 63697</strain>
        <strain evidence="6 9">DSM 45524</strain>
    </source>
</reference>
<dbReference type="InterPro" id="IPR011075">
    <property type="entry name" value="TetR_C"/>
</dbReference>
<dbReference type="PANTHER" id="PTHR30055:SF148">
    <property type="entry name" value="TETR-FAMILY TRANSCRIPTIONAL REGULATOR"/>
    <property type="match status" value="1"/>
</dbReference>
<dbReference type="InterPro" id="IPR001647">
    <property type="entry name" value="HTH_TetR"/>
</dbReference>
<dbReference type="Pfam" id="PF00440">
    <property type="entry name" value="TetR_N"/>
    <property type="match status" value="1"/>
</dbReference>
<protein>
    <submittedName>
        <fullName evidence="7">Bacterial regulatory protein, tetR family</fullName>
    </submittedName>
    <submittedName>
        <fullName evidence="6">TetR/AcrR family transcriptional regulator</fullName>
    </submittedName>
</protein>
<evidence type="ECO:0000256" key="3">
    <source>
        <dbReference type="ARBA" id="ARBA00023163"/>
    </source>
</evidence>
<keyword evidence="2 4" id="KW-0238">DNA-binding</keyword>